<feature type="non-terminal residue" evidence="1">
    <location>
        <position position="37"/>
    </location>
</feature>
<reference evidence="1" key="1">
    <citation type="submission" date="2021-02" db="EMBL/GenBank/DDBJ databases">
        <authorList>
            <person name="Nowell W R."/>
        </authorList>
    </citation>
    <scope>NUCLEOTIDE SEQUENCE</scope>
</reference>
<evidence type="ECO:0000313" key="1">
    <source>
        <dbReference type="EMBL" id="CAF1684749.1"/>
    </source>
</evidence>
<protein>
    <submittedName>
        <fullName evidence="1">Uncharacterized protein</fullName>
    </submittedName>
</protein>
<dbReference type="Proteomes" id="UP000677228">
    <property type="component" value="Unassembled WGS sequence"/>
</dbReference>
<dbReference type="AlphaFoldDB" id="A0A8S2GGB3"/>
<sequence>MNSRDLDSALTQRELDAVTEWLKSNKSFHTMRDHPYH</sequence>
<evidence type="ECO:0000313" key="3">
    <source>
        <dbReference type="Proteomes" id="UP000677228"/>
    </source>
</evidence>
<accession>A0A8S2GGB3</accession>
<dbReference type="EMBL" id="CAJOBA010014377">
    <property type="protein sequence ID" value="CAF3883361.1"/>
    <property type="molecule type" value="Genomic_DNA"/>
</dbReference>
<gene>
    <name evidence="1" type="ORF">OVA965_LOCUS46183</name>
    <name evidence="2" type="ORF">TMI583_LOCUS20087</name>
</gene>
<dbReference type="EMBL" id="CAJNOK010082442">
    <property type="protein sequence ID" value="CAF1684749.1"/>
    <property type="molecule type" value="Genomic_DNA"/>
</dbReference>
<name>A0A8S2GGB3_9BILA</name>
<comment type="caution">
    <text evidence="1">The sequence shown here is derived from an EMBL/GenBank/DDBJ whole genome shotgun (WGS) entry which is preliminary data.</text>
</comment>
<proteinExistence type="predicted"/>
<organism evidence="1 3">
    <name type="scientific">Didymodactylos carnosus</name>
    <dbReference type="NCBI Taxonomy" id="1234261"/>
    <lineage>
        <taxon>Eukaryota</taxon>
        <taxon>Metazoa</taxon>
        <taxon>Spiralia</taxon>
        <taxon>Gnathifera</taxon>
        <taxon>Rotifera</taxon>
        <taxon>Eurotatoria</taxon>
        <taxon>Bdelloidea</taxon>
        <taxon>Philodinida</taxon>
        <taxon>Philodinidae</taxon>
        <taxon>Didymodactylos</taxon>
    </lineage>
</organism>
<evidence type="ECO:0000313" key="2">
    <source>
        <dbReference type="EMBL" id="CAF3883361.1"/>
    </source>
</evidence>
<dbReference type="Proteomes" id="UP000682733">
    <property type="component" value="Unassembled WGS sequence"/>
</dbReference>